<evidence type="ECO:0000313" key="2">
    <source>
        <dbReference type="EMBL" id="RCU50439.1"/>
    </source>
</evidence>
<dbReference type="Proteomes" id="UP000252558">
    <property type="component" value="Unassembled WGS sequence"/>
</dbReference>
<evidence type="ECO:0000256" key="1">
    <source>
        <dbReference type="SAM" id="SignalP"/>
    </source>
</evidence>
<sequence>MKHRLTAKIFIVGLLSLSHLACANQEENQRDFLTESILLTPFSAVVSHKNVTRLASNPNEGDLYIFNVEVIEPISGEAHKELSYRMFVESGEDVILNEAPVIISLCESNGDYYWPGVGAEFPATTALVKAAHQAAKAKLKPDGIDNSESHCD</sequence>
<evidence type="ECO:0008006" key="4">
    <source>
        <dbReference type="Google" id="ProtNLM"/>
    </source>
</evidence>
<proteinExistence type="predicted"/>
<name>A0A368NLX2_9GAMM</name>
<accession>A0A368NLX2</accession>
<keyword evidence="3" id="KW-1185">Reference proteome</keyword>
<evidence type="ECO:0000313" key="3">
    <source>
        <dbReference type="Proteomes" id="UP000252558"/>
    </source>
</evidence>
<feature type="signal peptide" evidence="1">
    <location>
        <begin position="1"/>
        <end position="23"/>
    </location>
</feature>
<organism evidence="2 3">
    <name type="scientific">Corallincola holothuriorum</name>
    <dbReference type="NCBI Taxonomy" id="2282215"/>
    <lineage>
        <taxon>Bacteria</taxon>
        <taxon>Pseudomonadati</taxon>
        <taxon>Pseudomonadota</taxon>
        <taxon>Gammaproteobacteria</taxon>
        <taxon>Alteromonadales</taxon>
        <taxon>Psychromonadaceae</taxon>
        <taxon>Corallincola</taxon>
    </lineage>
</organism>
<dbReference type="AlphaFoldDB" id="A0A368NLX2"/>
<reference evidence="2 3" key="1">
    <citation type="submission" date="2018-07" db="EMBL/GenBank/DDBJ databases">
        <title>Corallincola holothuriorum sp. nov., a new facultative anaerobe isolated from sea cucumber Apostichopus japonicus.</title>
        <authorList>
            <person name="Xia H."/>
        </authorList>
    </citation>
    <scope>NUCLEOTIDE SEQUENCE [LARGE SCALE GENOMIC DNA]</scope>
    <source>
        <strain evidence="2 3">C4</strain>
    </source>
</reference>
<gene>
    <name evidence="2" type="ORF">DU002_08430</name>
</gene>
<dbReference type="RefSeq" id="WP_114337929.1">
    <property type="nucleotide sequence ID" value="NZ_QPID01000004.1"/>
</dbReference>
<dbReference type="OrthoDB" id="6301405at2"/>
<comment type="caution">
    <text evidence="2">The sequence shown here is derived from an EMBL/GenBank/DDBJ whole genome shotgun (WGS) entry which is preliminary data.</text>
</comment>
<keyword evidence="1" id="KW-0732">Signal</keyword>
<feature type="chain" id="PRO_5016794012" description="Lipoprotein" evidence="1">
    <location>
        <begin position="24"/>
        <end position="152"/>
    </location>
</feature>
<protein>
    <recommendedName>
        <fullName evidence="4">Lipoprotein</fullName>
    </recommendedName>
</protein>
<dbReference type="EMBL" id="QPID01000004">
    <property type="protein sequence ID" value="RCU50439.1"/>
    <property type="molecule type" value="Genomic_DNA"/>
</dbReference>